<dbReference type="InterPro" id="IPR058792">
    <property type="entry name" value="Beta-barrel_RND_2"/>
</dbReference>
<dbReference type="InterPro" id="IPR058627">
    <property type="entry name" value="MdtA-like_C"/>
</dbReference>
<feature type="chain" id="PRO_5027057758" description="RND efflux system, membrane fusion protein" evidence="4">
    <location>
        <begin position="23"/>
        <end position="504"/>
    </location>
</feature>
<dbReference type="Gene3D" id="2.40.50.100">
    <property type="match status" value="2"/>
</dbReference>
<protein>
    <recommendedName>
        <fullName evidence="9">RND efflux system, membrane fusion protein</fullName>
    </recommendedName>
</protein>
<dbReference type="InterPro" id="IPR006143">
    <property type="entry name" value="RND_pump_MFP"/>
</dbReference>
<dbReference type="Pfam" id="PF25881">
    <property type="entry name" value="HH_YBHG"/>
    <property type="match status" value="1"/>
</dbReference>
<dbReference type="Pfam" id="PF25954">
    <property type="entry name" value="Beta-barrel_RND_2"/>
    <property type="match status" value="1"/>
</dbReference>
<evidence type="ECO:0000256" key="4">
    <source>
        <dbReference type="SAM" id="SignalP"/>
    </source>
</evidence>
<dbReference type="FunFam" id="2.40.30.170:FF:000010">
    <property type="entry name" value="Efflux RND transporter periplasmic adaptor subunit"/>
    <property type="match status" value="1"/>
</dbReference>
<dbReference type="GO" id="GO:1990281">
    <property type="term" value="C:efflux pump complex"/>
    <property type="evidence" value="ECO:0007669"/>
    <property type="project" value="TreeGrafter"/>
</dbReference>
<evidence type="ECO:0000313" key="8">
    <source>
        <dbReference type="EMBL" id="CAA9231210.1"/>
    </source>
</evidence>
<dbReference type="Gene3D" id="1.10.287.470">
    <property type="entry name" value="Helix hairpin bin"/>
    <property type="match status" value="1"/>
</dbReference>
<evidence type="ECO:0000256" key="3">
    <source>
        <dbReference type="SAM" id="MobiDB-lite"/>
    </source>
</evidence>
<name>A0A6J4HRA4_9BACT</name>
<dbReference type="PROSITE" id="PS51257">
    <property type="entry name" value="PROKAR_LIPOPROTEIN"/>
    <property type="match status" value="1"/>
</dbReference>
<dbReference type="NCBIfam" id="TIGR01730">
    <property type="entry name" value="RND_mfp"/>
    <property type="match status" value="1"/>
</dbReference>
<dbReference type="EMBL" id="CADCTO010000133">
    <property type="protein sequence ID" value="CAA9231210.1"/>
    <property type="molecule type" value="Genomic_DNA"/>
</dbReference>
<evidence type="ECO:0000256" key="2">
    <source>
        <dbReference type="SAM" id="Coils"/>
    </source>
</evidence>
<evidence type="ECO:0008006" key="9">
    <source>
        <dbReference type="Google" id="ProtNLM"/>
    </source>
</evidence>
<dbReference type="Gene3D" id="2.40.420.20">
    <property type="match status" value="1"/>
</dbReference>
<proteinExistence type="inferred from homology"/>
<accession>A0A6J4HRA4</accession>
<dbReference type="GO" id="GO:0015562">
    <property type="term" value="F:efflux transmembrane transporter activity"/>
    <property type="evidence" value="ECO:0007669"/>
    <property type="project" value="TreeGrafter"/>
</dbReference>
<feature type="region of interest" description="Disordered" evidence="3">
    <location>
        <begin position="31"/>
        <end position="50"/>
    </location>
</feature>
<organism evidence="8">
    <name type="scientific">uncultured Armatimonadetes bacterium</name>
    <dbReference type="NCBI Taxonomy" id="157466"/>
    <lineage>
        <taxon>Bacteria</taxon>
        <taxon>Bacillati</taxon>
        <taxon>Armatimonadota</taxon>
        <taxon>environmental samples</taxon>
    </lineage>
</organism>
<dbReference type="Gene3D" id="2.40.30.170">
    <property type="match status" value="1"/>
</dbReference>
<reference evidence="8" key="1">
    <citation type="submission" date="2020-02" db="EMBL/GenBank/DDBJ databases">
        <authorList>
            <person name="Meier V. D."/>
        </authorList>
    </citation>
    <scope>NUCLEOTIDE SEQUENCE</scope>
    <source>
        <strain evidence="8">AVDCRST_MAG63</strain>
    </source>
</reference>
<feature type="coiled-coil region" evidence="2">
    <location>
        <begin position="115"/>
        <end position="142"/>
    </location>
</feature>
<feature type="compositionally biased region" description="Low complexity" evidence="3">
    <location>
        <begin position="37"/>
        <end position="50"/>
    </location>
</feature>
<dbReference type="PANTHER" id="PTHR30469">
    <property type="entry name" value="MULTIDRUG RESISTANCE PROTEIN MDTA"/>
    <property type="match status" value="1"/>
</dbReference>
<dbReference type="SUPFAM" id="SSF111369">
    <property type="entry name" value="HlyD-like secretion proteins"/>
    <property type="match status" value="2"/>
</dbReference>
<keyword evidence="4" id="KW-0732">Signal</keyword>
<evidence type="ECO:0000259" key="7">
    <source>
        <dbReference type="Pfam" id="PF25967"/>
    </source>
</evidence>
<dbReference type="AlphaFoldDB" id="A0A6J4HRA4"/>
<keyword evidence="2" id="KW-0175">Coiled coil</keyword>
<evidence type="ECO:0000259" key="6">
    <source>
        <dbReference type="Pfam" id="PF25954"/>
    </source>
</evidence>
<feature type="signal peptide" evidence="4">
    <location>
        <begin position="1"/>
        <end position="22"/>
    </location>
</feature>
<comment type="similarity">
    <text evidence="1">Belongs to the membrane fusion protein (MFP) (TC 8.A.1) family.</text>
</comment>
<evidence type="ECO:0000259" key="5">
    <source>
        <dbReference type="Pfam" id="PF25881"/>
    </source>
</evidence>
<feature type="domain" description="Multidrug resistance protein MdtA-like C-terminal permuted SH3" evidence="7">
    <location>
        <begin position="424"/>
        <end position="481"/>
    </location>
</feature>
<evidence type="ECO:0000256" key="1">
    <source>
        <dbReference type="ARBA" id="ARBA00009477"/>
    </source>
</evidence>
<gene>
    <name evidence="8" type="ORF">AVDCRST_MAG63-1108</name>
</gene>
<dbReference type="InterPro" id="IPR059052">
    <property type="entry name" value="HH_YbhG-like"/>
</dbReference>
<sequence length="504" mass="53076">MKRTKNFTTAVLALGVGASLVAAGCARGGGGAEGEAKAGARTAGAPGAPAAAEATPVRVVAATQRLVRRTVPVTGSIAALQSVDLSPKVAGKIVRVNGREGTAVRRGQVVVQQDTEDLRTEVQQAEANLQAARARLSQAVTQARVAASVSVGEVENQRQLLRQAEAALALARRPQRTQEISVAENAVRREQANYERARADRERYAGLVREGAAAQSVLDQYVTQERVARAALDSARQQLDIARTGGRQEDIRTAEANVARARLAVNNAITNLQQNQVRNEEVTAARAAVAQGQAAVTFARQQLANASIRSPIDGVISERLTEPGQQATPGQPVLRLVALSTVYFEAQVPETDIRSVRAGLSVPVRVNALPGRMFTGRVARVLPTASRQSRNFLVRVNIPNAGRLLRPGMYARGEVVAEERTGTVVPKDALLSRDGKTQVFVAGAGNKAELRTLRVGIQARDFVEALSGVRAGERVVVAGQDALADGGALTIQAGGGEQQAAAAE</sequence>
<dbReference type="PANTHER" id="PTHR30469:SF15">
    <property type="entry name" value="HLYD FAMILY OF SECRETION PROTEINS"/>
    <property type="match status" value="1"/>
</dbReference>
<feature type="domain" description="YbhG-like alpha-helical hairpin" evidence="5">
    <location>
        <begin position="162"/>
        <end position="273"/>
    </location>
</feature>
<feature type="domain" description="CusB-like beta-barrel" evidence="6">
    <location>
        <begin position="341"/>
        <end position="417"/>
    </location>
</feature>
<dbReference type="Pfam" id="PF25967">
    <property type="entry name" value="RND-MFP_C"/>
    <property type="match status" value="1"/>
</dbReference>